<dbReference type="PANTHER" id="PTHR30580:SF0">
    <property type="entry name" value="PRIMOSOMAL PROTEIN N"/>
    <property type="match status" value="1"/>
</dbReference>
<dbReference type="GO" id="GO:0003677">
    <property type="term" value="F:DNA binding"/>
    <property type="evidence" value="ECO:0007669"/>
    <property type="project" value="UniProtKB-KW"/>
</dbReference>
<dbReference type="InterPro" id="IPR027417">
    <property type="entry name" value="P-loop_NTPase"/>
</dbReference>
<keyword evidence="2" id="KW-0067">ATP-binding</keyword>
<dbReference type="EMBL" id="LBZL01000003">
    <property type="protein sequence ID" value="KKR70625.1"/>
    <property type="molecule type" value="Genomic_DNA"/>
</dbReference>
<gene>
    <name evidence="4" type="ORF">UU13_C0003G0069</name>
</gene>
<dbReference type="GO" id="GO:0043138">
    <property type="term" value="F:3'-5' DNA helicase activity"/>
    <property type="evidence" value="ECO:0007669"/>
    <property type="project" value="TreeGrafter"/>
</dbReference>
<organism evidence="4 5">
    <name type="scientific">Candidatus Nomurabacteria bacterium GW2011_GWB1_40_7</name>
    <dbReference type="NCBI Taxonomy" id="1618744"/>
    <lineage>
        <taxon>Bacteria</taxon>
        <taxon>Candidatus Nomuraibacteriota</taxon>
    </lineage>
</organism>
<accession>A0A0G0VEZ9</accession>
<protein>
    <submittedName>
        <fullName evidence="4">Primosomal protein N</fullName>
    </submittedName>
</protein>
<keyword evidence="3" id="KW-0238">DNA-binding</keyword>
<dbReference type="Proteomes" id="UP000034452">
    <property type="component" value="Unassembled WGS sequence"/>
</dbReference>
<proteinExistence type="predicted"/>
<evidence type="ECO:0000256" key="1">
    <source>
        <dbReference type="ARBA" id="ARBA00022741"/>
    </source>
</evidence>
<dbReference type="PANTHER" id="PTHR30580">
    <property type="entry name" value="PRIMOSOMAL PROTEIN N"/>
    <property type="match status" value="1"/>
</dbReference>
<dbReference type="GO" id="GO:0005524">
    <property type="term" value="F:ATP binding"/>
    <property type="evidence" value="ECO:0007669"/>
    <property type="project" value="UniProtKB-KW"/>
</dbReference>
<dbReference type="Gene3D" id="3.40.50.300">
    <property type="entry name" value="P-loop containing nucleotide triphosphate hydrolases"/>
    <property type="match status" value="1"/>
</dbReference>
<evidence type="ECO:0000256" key="3">
    <source>
        <dbReference type="ARBA" id="ARBA00023125"/>
    </source>
</evidence>
<comment type="caution">
    <text evidence="4">The sequence shown here is derived from an EMBL/GenBank/DDBJ whole genome shotgun (WGS) entry which is preliminary data.</text>
</comment>
<dbReference type="GO" id="GO:0006310">
    <property type="term" value="P:DNA recombination"/>
    <property type="evidence" value="ECO:0007669"/>
    <property type="project" value="TreeGrafter"/>
</dbReference>
<dbReference type="GO" id="GO:0006302">
    <property type="term" value="P:double-strand break repair"/>
    <property type="evidence" value="ECO:0007669"/>
    <property type="project" value="TreeGrafter"/>
</dbReference>
<dbReference type="AlphaFoldDB" id="A0A0G0VEZ9"/>
<evidence type="ECO:0000313" key="4">
    <source>
        <dbReference type="EMBL" id="KKR70625.1"/>
    </source>
</evidence>
<evidence type="ECO:0000313" key="5">
    <source>
        <dbReference type="Proteomes" id="UP000034452"/>
    </source>
</evidence>
<reference evidence="4 5" key="1">
    <citation type="journal article" date="2015" name="Nature">
        <title>rRNA introns, odd ribosomes, and small enigmatic genomes across a large radiation of phyla.</title>
        <authorList>
            <person name="Brown C.T."/>
            <person name="Hug L.A."/>
            <person name="Thomas B.C."/>
            <person name="Sharon I."/>
            <person name="Castelle C.J."/>
            <person name="Singh A."/>
            <person name="Wilkins M.J."/>
            <person name="Williams K.H."/>
            <person name="Banfield J.F."/>
        </authorList>
    </citation>
    <scope>NUCLEOTIDE SEQUENCE [LARGE SCALE GENOMIC DNA]</scope>
</reference>
<dbReference type="GO" id="GO:0006270">
    <property type="term" value="P:DNA replication initiation"/>
    <property type="evidence" value="ECO:0007669"/>
    <property type="project" value="TreeGrafter"/>
</dbReference>
<evidence type="ECO:0000256" key="2">
    <source>
        <dbReference type="ARBA" id="ARBA00022840"/>
    </source>
</evidence>
<name>A0A0G0VEZ9_9BACT</name>
<sequence length="658" mass="75278">MKYKKIMKIISVIPLKKGIPKGDLTYFSSLNISVGNIVTVPIKNRKILALVTSCEELKEAKSNIKKMNFNLRKVIENKGASIFLKEFLDTVSGVSKYFVQNKNNAIASLIPNILIEKYDKIIKIKNNKKAILEKEQNLRAEKLLFQYRTEDRMSVYKTLIRESFARGKSIYLVLPTVFDIERFASQLSKGIEQFTFSMHSGISTKKILTNYEKIMTSDHPVLIIGTAPFLAIPKKDIGTIILEHENSNAYRMIQKPNLDLRVFVEIYASKINARFIMADEMLRYETIERKDMDNLNPLHPLSFRIDFTGEIEVLGREKRDNKKFQIFNDEALKEIKFALQNKRNVFIFSLRKGLATITTCKDCGDTVSCEKCGAPLVLYMSHQAKKRMFVCNRCERAIDGDISCGYCRGWNLMPLGIGTDTVFQEIKKLFPLGHRPTGEPKTKIFKLDKESAKTASGAKKIIQEFEESQGSILIGTEMAFFYLKQKTSLSVVASFDSLWSIPNYKMGEKIIQIALSIINSTKDKLIIQTKNKDDEAILAIKSLNLLSFVREELEDRKKLNYPPFKRFIKITHLGDKEQTVKARKNLAEIFEEYSPEIFSGFVAQSKEKYVTNALIKTDPQKWSLPELKINSVIDGNLFNKLSSLPPTFEVFVDPEDLL</sequence>
<keyword evidence="1" id="KW-0547">Nucleotide-binding</keyword>